<feature type="region of interest" description="Disordered" evidence="1">
    <location>
        <begin position="434"/>
        <end position="502"/>
    </location>
</feature>
<evidence type="ECO:0000313" key="2">
    <source>
        <dbReference type="EnsemblProtists" id="PYU1_T007481"/>
    </source>
</evidence>
<feature type="compositionally biased region" description="Basic and acidic residues" evidence="1">
    <location>
        <begin position="368"/>
        <end position="381"/>
    </location>
</feature>
<dbReference type="HOGENOM" id="CLU_383822_0_0_1"/>
<feature type="compositionally biased region" description="Acidic residues" evidence="1">
    <location>
        <begin position="8"/>
        <end position="25"/>
    </location>
</feature>
<reference evidence="3" key="2">
    <citation type="submission" date="2010-04" db="EMBL/GenBank/DDBJ databases">
        <authorList>
            <person name="Buell R."/>
            <person name="Hamilton J."/>
            <person name="Hostetler J."/>
        </authorList>
    </citation>
    <scope>NUCLEOTIDE SEQUENCE [LARGE SCALE GENOMIC DNA]</scope>
    <source>
        <strain evidence="3">DAOM:BR144</strain>
    </source>
</reference>
<feature type="compositionally biased region" description="Polar residues" evidence="1">
    <location>
        <begin position="62"/>
        <end position="72"/>
    </location>
</feature>
<feature type="compositionally biased region" description="Basic and acidic residues" evidence="1">
    <location>
        <begin position="26"/>
        <end position="38"/>
    </location>
</feature>
<evidence type="ECO:0000313" key="3">
    <source>
        <dbReference type="Proteomes" id="UP000019132"/>
    </source>
</evidence>
<evidence type="ECO:0000256" key="1">
    <source>
        <dbReference type="SAM" id="MobiDB-lite"/>
    </source>
</evidence>
<dbReference type="InParanoid" id="K3WR87"/>
<feature type="compositionally biased region" description="Low complexity" evidence="1">
    <location>
        <begin position="121"/>
        <end position="140"/>
    </location>
</feature>
<feature type="compositionally biased region" description="Basic and acidic residues" evidence="1">
    <location>
        <begin position="686"/>
        <end position="697"/>
    </location>
</feature>
<feature type="region of interest" description="Disordered" evidence="1">
    <location>
        <begin position="577"/>
        <end position="642"/>
    </location>
</feature>
<dbReference type="Proteomes" id="UP000019132">
    <property type="component" value="Unassembled WGS sequence"/>
</dbReference>
<protein>
    <submittedName>
        <fullName evidence="2">Uncharacterized protein</fullName>
    </submittedName>
</protein>
<name>K3WR87_GLOUD</name>
<feature type="compositionally biased region" description="Acidic residues" evidence="1">
    <location>
        <begin position="577"/>
        <end position="616"/>
    </location>
</feature>
<feature type="region of interest" description="Disordered" evidence="1">
    <location>
        <begin position="240"/>
        <end position="298"/>
    </location>
</feature>
<feature type="compositionally biased region" description="Acidic residues" evidence="1">
    <location>
        <begin position="266"/>
        <end position="275"/>
    </location>
</feature>
<keyword evidence="3" id="KW-1185">Reference proteome</keyword>
<dbReference type="VEuPathDB" id="FungiDB:PYU1_G007465"/>
<feature type="region of interest" description="Disordered" evidence="1">
    <location>
        <begin position="1"/>
        <end position="177"/>
    </location>
</feature>
<dbReference type="EMBL" id="GL376585">
    <property type="status" value="NOT_ANNOTATED_CDS"/>
    <property type="molecule type" value="Genomic_DNA"/>
</dbReference>
<accession>K3WR87</accession>
<reference evidence="3" key="1">
    <citation type="journal article" date="2010" name="Genome Biol.">
        <title>Genome sequence of the necrotrophic plant pathogen Pythium ultimum reveals original pathogenicity mechanisms and effector repertoire.</title>
        <authorList>
            <person name="Levesque C.A."/>
            <person name="Brouwer H."/>
            <person name="Cano L."/>
            <person name="Hamilton J.P."/>
            <person name="Holt C."/>
            <person name="Huitema E."/>
            <person name="Raffaele S."/>
            <person name="Robideau G.P."/>
            <person name="Thines M."/>
            <person name="Win J."/>
            <person name="Zerillo M.M."/>
            <person name="Beakes G.W."/>
            <person name="Boore J.L."/>
            <person name="Busam D."/>
            <person name="Dumas B."/>
            <person name="Ferriera S."/>
            <person name="Fuerstenberg S.I."/>
            <person name="Gachon C.M."/>
            <person name="Gaulin E."/>
            <person name="Govers F."/>
            <person name="Grenville-Briggs L."/>
            <person name="Horner N."/>
            <person name="Hostetler J."/>
            <person name="Jiang R.H."/>
            <person name="Johnson J."/>
            <person name="Krajaejun T."/>
            <person name="Lin H."/>
            <person name="Meijer H.J."/>
            <person name="Moore B."/>
            <person name="Morris P."/>
            <person name="Phuntmart V."/>
            <person name="Puiu D."/>
            <person name="Shetty J."/>
            <person name="Stajich J.E."/>
            <person name="Tripathy S."/>
            <person name="Wawra S."/>
            <person name="van West P."/>
            <person name="Whitty B.R."/>
            <person name="Coutinho P.M."/>
            <person name="Henrissat B."/>
            <person name="Martin F."/>
            <person name="Thomas P.D."/>
            <person name="Tyler B.M."/>
            <person name="De Vries R.P."/>
            <person name="Kamoun S."/>
            <person name="Yandell M."/>
            <person name="Tisserat N."/>
            <person name="Buell C.R."/>
        </authorList>
    </citation>
    <scope>NUCLEOTIDE SEQUENCE</scope>
    <source>
        <strain evidence="3">DAOM:BR144</strain>
    </source>
</reference>
<reference evidence="2" key="3">
    <citation type="submission" date="2015-02" db="UniProtKB">
        <authorList>
            <consortium name="EnsemblProtists"/>
        </authorList>
    </citation>
    <scope>IDENTIFICATION</scope>
    <source>
        <strain evidence="2">DAOM BR144</strain>
    </source>
</reference>
<feature type="compositionally biased region" description="Polar residues" evidence="1">
    <location>
        <begin position="167"/>
        <end position="177"/>
    </location>
</feature>
<feature type="compositionally biased region" description="Acidic residues" evidence="1">
    <location>
        <begin position="483"/>
        <end position="502"/>
    </location>
</feature>
<dbReference type="EnsemblProtists" id="PYU1_T007481">
    <property type="protein sequence ID" value="PYU1_T007481"/>
    <property type="gene ID" value="PYU1_G007465"/>
</dbReference>
<feature type="region of interest" description="Disordered" evidence="1">
    <location>
        <begin position="336"/>
        <end position="387"/>
    </location>
</feature>
<organism evidence="2 3">
    <name type="scientific">Globisporangium ultimum (strain ATCC 200006 / CBS 805.95 / DAOM BR144)</name>
    <name type="common">Pythium ultimum</name>
    <dbReference type="NCBI Taxonomy" id="431595"/>
    <lineage>
        <taxon>Eukaryota</taxon>
        <taxon>Sar</taxon>
        <taxon>Stramenopiles</taxon>
        <taxon>Oomycota</taxon>
        <taxon>Peronosporomycetes</taxon>
        <taxon>Pythiales</taxon>
        <taxon>Pythiaceae</taxon>
        <taxon>Globisporangium</taxon>
    </lineage>
</organism>
<proteinExistence type="predicted"/>
<sequence>MNAQDAAYSDDDFGSEEGEYEGGYEEESHAGVEIKEDPTEPAADVRGLGEEDAGTELKPTDSGATISQTTITDLDRPLEEVNEGSRLGTEDDSTTKVRAADGAVPSSRPGESTPGRQADDAYTPTEAATIPAATTTTTCTGVEDPSELPSSDTEESAETQDVCGAMNATQKVPSMLGRSNTLRSLSVPAVQAPSLVDPRLLVPSNQRSTSVLVPNSQNLSINHQDSGHFRIETRLNVSSPRTKSFTRLPSVEEFESQDTVASSTDSEGEDSETDALDGSRELTLSEDESLSSNGRGSSFRDLIPKVSPVWQSSSQAFLPHLPSVIEVTAEEIAAIENTRDGGRNDAEEEKSEGTSENELAPELIGSAERVDGNETSPRDDTQWISNTGENIGFLPNLIDHTPGPAIASANCMGEENRSEGKRTVIDECVNVLLPNGESAPDSAEQDAGSSYEYDYEEQTTASNSGEDAAVPAKGETVPFLTSDFDDELPPAEENKDDEYEEDNDDYMDVHFEEDNRRETELLLREAQLLIQKQYNQDTVHLSPIKETHNMEPGDTEEVAALIQLIRMGNQEFTDNAEEFEDQYGGDEDFMDGEEDEEEEEFEQYASDGDDVGDDDAIYLTPSSERSDPPSCKETASVEDHQVESVESNIVATAIVDNASTPSDNAEPPVTDTVAQISVVDEAKVLRSEESAADRHEPTATSDRFQQIREIANAEFSTNSKF</sequence>
<feature type="region of interest" description="Disordered" evidence="1">
    <location>
        <begin position="686"/>
        <end position="705"/>
    </location>
</feature>
<dbReference type="AlphaFoldDB" id="K3WR87"/>